<reference evidence="1 2" key="1">
    <citation type="submission" date="2018-12" db="EMBL/GenBank/DDBJ databases">
        <title>Vibrio sp. isolated from China Sea.</title>
        <authorList>
            <person name="Li Y."/>
        </authorList>
    </citation>
    <scope>NUCLEOTIDE SEQUENCE [LARGE SCALE GENOMIC DNA]</scope>
    <source>
        <strain evidence="1 2">BEI207</strain>
    </source>
</reference>
<name>A0A3S0PP85_9VIBR</name>
<dbReference type="EMBL" id="RXZH01000002">
    <property type="protein sequence ID" value="RTZ16511.1"/>
    <property type="molecule type" value="Genomic_DNA"/>
</dbReference>
<dbReference type="OrthoDB" id="5877719at2"/>
<dbReference type="AlphaFoldDB" id="A0A3S0PP85"/>
<evidence type="ECO:0000313" key="2">
    <source>
        <dbReference type="Proteomes" id="UP000268973"/>
    </source>
</evidence>
<dbReference type="RefSeq" id="WP_126573332.1">
    <property type="nucleotide sequence ID" value="NZ_RXZH01000002.1"/>
</dbReference>
<protein>
    <submittedName>
        <fullName evidence="1">Pili assembly chaperone</fullName>
    </submittedName>
</protein>
<accession>A0A3S0PP85</accession>
<evidence type="ECO:0000313" key="1">
    <source>
        <dbReference type="EMBL" id="RTZ16511.1"/>
    </source>
</evidence>
<proteinExistence type="predicted"/>
<dbReference type="Proteomes" id="UP000268973">
    <property type="component" value="Unassembled WGS sequence"/>
</dbReference>
<sequence length="173" mass="19476">MVVSRHNAQGFTLVENVMAICMMGFLMVSFTSLLAPQAVQTADTLTQQRASQIASLLLQEMYTRPFDEQNLSQLQRCEANCTPATALQSEADDNGLRDDFDDYDTQDQWLDISQFALFLDGPYEGFEINIDVEYVDGNWGSSVTPTATKHAQILTRRGENGEVIEFHAYRSNF</sequence>
<keyword evidence="2" id="KW-1185">Reference proteome</keyword>
<comment type="caution">
    <text evidence="1">The sequence shown here is derived from an EMBL/GenBank/DDBJ whole genome shotgun (WGS) entry which is preliminary data.</text>
</comment>
<organism evidence="1 2">
    <name type="scientific">Vibrio aquaticus</name>
    <dbReference type="NCBI Taxonomy" id="2496559"/>
    <lineage>
        <taxon>Bacteria</taxon>
        <taxon>Pseudomonadati</taxon>
        <taxon>Pseudomonadota</taxon>
        <taxon>Gammaproteobacteria</taxon>
        <taxon>Vibrionales</taxon>
        <taxon>Vibrionaceae</taxon>
        <taxon>Vibrio</taxon>
    </lineage>
</organism>
<gene>
    <name evidence="1" type="ORF">EJ063_06840</name>
</gene>